<dbReference type="AlphaFoldDB" id="A0A250J1X1"/>
<organism evidence="3 4">
    <name type="scientific">Cystobacter fuscus</name>
    <dbReference type="NCBI Taxonomy" id="43"/>
    <lineage>
        <taxon>Bacteria</taxon>
        <taxon>Pseudomonadati</taxon>
        <taxon>Myxococcota</taxon>
        <taxon>Myxococcia</taxon>
        <taxon>Myxococcales</taxon>
        <taxon>Cystobacterineae</taxon>
        <taxon>Archangiaceae</taxon>
        <taxon>Cystobacter</taxon>
    </lineage>
</organism>
<dbReference type="SUPFAM" id="SSF48179">
    <property type="entry name" value="6-phosphogluconate dehydrogenase C-terminal domain-like"/>
    <property type="match status" value="1"/>
</dbReference>
<evidence type="ECO:0000259" key="1">
    <source>
        <dbReference type="Pfam" id="PF02317"/>
    </source>
</evidence>
<accession>A0A250J1X1</accession>
<dbReference type="EMBL" id="CP022098">
    <property type="protein sequence ID" value="ATB37975.1"/>
    <property type="molecule type" value="Genomic_DNA"/>
</dbReference>
<dbReference type="InterPro" id="IPR008927">
    <property type="entry name" value="6-PGluconate_DH-like_C_sf"/>
</dbReference>
<dbReference type="SUPFAM" id="SSF51735">
    <property type="entry name" value="NAD(P)-binding Rossmann-fold domains"/>
    <property type="match status" value="1"/>
</dbReference>
<dbReference type="InterPro" id="IPR003421">
    <property type="entry name" value="Opine_DH"/>
</dbReference>
<name>A0A250J1X1_9BACT</name>
<evidence type="ECO:0000259" key="2">
    <source>
        <dbReference type="Pfam" id="PF03807"/>
    </source>
</evidence>
<dbReference type="RefSeq" id="WP_095986213.1">
    <property type="nucleotide sequence ID" value="NZ_CP022098.1"/>
</dbReference>
<proteinExistence type="predicted"/>
<dbReference type="InterPro" id="IPR036291">
    <property type="entry name" value="NAD(P)-bd_dom_sf"/>
</dbReference>
<dbReference type="Gene3D" id="1.10.1040.10">
    <property type="entry name" value="N-(1-d-carboxylethyl)-l-norvaline Dehydrogenase, domain 2"/>
    <property type="match status" value="1"/>
</dbReference>
<dbReference type="InterPro" id="IPR028939">
    <property type="entry name" value="P5C_Rdtase_cat_N"/>
</dbReference>
<dbReference type="InterPro" id="IPR013328">
    <property type="entry name" value="6PGD_dom2"/>
</dbReference>
<evidence type="ECO:0000313" key="4">
    <source>
        <dbReference type="Proteomes" id="UP000217257"/>
    </source>
</evidence>
<dbReference type="Pfam" id="PF03807">
    <property type="entry name" value="F420_oxidored"/>
    <property type="match status" value="1"/>
</dbReference>
<dbReference type="Pfam" id="PF02317">
    <property type="entry name" value="Octopine_DH"/>
    <property type="match status" value="1"/>
</dbReference>
<protein>
    <submittedName>
        <fullName evidence="3">NAD/NADP octopine/nopaline dehydrogenase</fullName>
    </submittedName>
</protein>
<gene>
    <name evidence="3" type="ORF">CYFUS_003401</name>
</gene>
<dbReference type="PANTHER" id="PTHR38015:SF1">
    <property type="entry name" value="OPINE DEHYDROGENASE DOMAIN-CONTAINING PROTEIN"/>
    <property type="match status" value="1"/>
</dbReference>
<dbReference type="PANTHER" id="PTHR38015">
    <property type="entry name" value="BLR6086 PROTEIN"/>
    <property type="match status" value="1"/>
</dbReference>
<dbReference type="Gene3D" id="3.40.50.720">
    <property type="entry name" value="NAD(P)-binding Rossmann-like Domain"/>
    <property type="match status" value="1"/>
</dbReference>
<reference evidence="3 4" key="1">
    <citation type="submission" date="2017-06" db="EMBL/GenBank/DDBJ databases">
        <title>Sequencing and comparative analysis of myxobacterial genomes.</title>
        <authorList>
            <person name="Rupp O."/>
            <person name="Goesmann A."/>
            <person name="Sogaard-Andersen L."/>
        </authorList>
    </citation>
    <scope>NUCLEOTIDE SEQUENCE [LARGE SCALE GENOMIC DNA]</scope>
    <source>
        <strain evidence="3 4">DSM 52655</strain>
    </source>
</reference>
<evidence type="ECO:0000313" key="3">
    <source>
        <dbReference type="EMBL" id="ATB37975.1"/>
    </source>
</evidence>
<dbReference type="GO" id="GO:0016491">
    <property type="term" value="F:oxidoreductase activity"/>
    <property type="evidence" value="ECO:0007669"/>
    <property type="project" value="InterPro"/>
</dbReference>
<sequence length="357" mass="39459">MVSDRIGVIGSGNTARALAAYLSQQGHPVCVYTRHPEKLDTIRRRGRIEVTGLFEGSFPIEQVTNEPERLARQCGIVFVASVTTAYLDVAAALAPYLRDHHVLVLFSSKLCGSLEMTRALHGHGVHGVPIIETDALFACRAREDHGIWIAGLKGWTFLACPQRSETLCHGPLLRRFFPGLEDASNLVQRGLTDFGALAHALVSLINLGPIDRGERLRFYVDGMSERTIVLLERMEEEFHLVARAYGTRLLPMKELLNRYYGCETGSLLEAMRTVPGYRELYAPTSLEHRFLTEDIANSLVPLQGLARKAGVEVPMVDAVITLTSVLCGQDLSATGRTLDRLGWGGLSHEAIVRWMAQ</sequence>
<dbReference type="KEGG" id="cfus:CYFUS_003401"/>
<feature type="domain" description="Pyrroline-5-carboxylate reductase catalytic N-terminal" evidence="2">
    <location>
        <begin position="5"/>
        <end position="103"/>
    </location>
</feature>
<feature type="domain" description="Opine dehydrogenase" evidence="1">
    <location>
        <begin position="183"/>
        <end position="326"/>
    </location>
</feature>
<dbReference type="Proteomes" id="UP000217257">
    <property type="component" value="Chromosome"/>
</dbReference>
<dbReference type="InterPro" id="IPR051729">
    <property type="entry name" value="Opine/Lysopine_DH"/>
</dbReference>